<reference evidence="5" key="1">
    <citation type="journal article" date="2014" name="Int. J. Syst. Evol. Microbiol.">
        <title>Complete genome sequence of Corynebacterium casei LMG S-19264T (=DSM 44701T), isolated from a smear-ripened cheese.</title>
        <authorList>
            <consortium name="US DOE Joint Genome Institute (JGI-PGF)"/>
            <person name="Walter F."/>
            <person name="Albersmeier A."/>
            <person name="Kalinowski J."/>
            <person name="Ruckert C."/>
        </authorList>
    </citation>
    <scope>NUCLEOTIDE SEQUENCE</scope>
    <source>
        <strain evidence="5">CCM 7897</strain>
    </source>
</reference>
<dbReference type="EMBL" id="BMCT01000001">
    <property type="protein sequence ID" value="GGF53241.1"/>
    <property type="molecule type" value="Genomic_DNA"/>
</dbReference>
<dbReference type="Gene3D" id="3.20.20.80">
    <property type="entry name" value="Glycosidases"/>
    <property type="match status" value="1"/>
</dbReference>
<feature type="domain" description="Rcc01698-like C-terminal" evidence="4">
    <location>
        <begin position="1048"/>
        <end position="1147"/>
    </location>
</feature>
<comment type="caution">
    <text evidence="5">The sequence shown here is derived from an EMBL/GenBank/DDBJ whole genome shotgun (WGS) entry which is preliminary data.</text>
</comment>
<evidence type="ECO:0000259" key="2">
    <source>
        <dbReference type="Pfam" id="PF13547"/>
    </source>
</evidence>
<dbReference type="Proteomes" id="UP000606044">
    <property type="component" value="Unassembled WGS sequence"/>
</dbReference>
<reference evidence="5" key="2">
    <citation type="submission" date="2020-09" db="EMBL/GenBank/DDBJ databases">
        <authorList>
            <person name="Sun Q."/>
            <person name="Sedlacek I."/>
        </authorList>
    </citation>
    <scope>NUCLEOTIDE SEQUENCE</scope>
    <source>
        <strain evidence="5">CCM 7897</strain>
    </source>
</reference>
<dbReference type="CDD" id="cd19607">
    <property type="entry name" value="GTA_TIM-barrel-like"/>
    <property type="match status" value="1"/>
</dbReference>
<dbReference type="RefSeq" id="WP_188576081.1">
    <property type="nucleotide sequence ID" value="NZ_BMCT01000001.1"/>
</dbReference>
<dbReference type="Pfam" id="PF23666">
    <property type="entry name" value="Rcc01698_C"/>
    <property type="match status" value="1"/>
</dbReference>
<evidence type="ECO:0008006" key="7">
    <source>
        <dbReference type="Google" id="ProtNLM"/>
    </source>
</evidence>
<dbReference type="Pfam" id="PF13550">
    <property type="entry name" value="Phage-tail_3"/>
    <property type="match status" value="1"/>
</dbReference>
<organism evidence="5 6">
    <name type="scientific">Azorhizobium oxalatiphilum</name>
    <dbReference type="NCBI Taxonomy" id="980631"/>
    <lineage>
        <taxon>Bacteria</taxon>
        <taxon>Pseudomonadati</taxon>
        <taxon>Pseudomonadota</taxon>
        <taxon>Alphaproteobacteria</taxon>
        <taxon>Hyphomicrobiales</taxon>
        <taxon>Xanthobacteraceae</taxon>
        <taxon>Azorhizobium</taxon>
    </lineage>
</organism>
<protein>
    <recommendedName>
        <fullName evidence="7">Tail protein</fullName>
    </recommendedName>
</protein>
<proteinExistence type="predicted"/>
<feature type="domain" description="Tip attachment protein J" evidence="3">
    <location>
        <begin position="796"/>
        <end position="958"/>
    </location>
</feature>
<evidence type="ECO:0000259" key="3">
    <source>
        <dbReference type="Pfam" id="PF13550"/>
    </source>
</evidence>
<feature type="domain" description="GTA TIM-barrel-like" evidence="2">
    <location>
        <begin position="438"/>
        <end position="738"/>
    </location>
</feature>
<feature type="region of interest" description="Disordered" evidence="1">
    <location>
        <begin position="650"/>
        <end position="678"/>
    </location>
</feature>
<evidence type="ECO:0000259" key="4">
    <source>
        <dbReference type="Pfam" id="PF23666"/>
    </source>
</evidence>
<evidence type="ECO:0000313" key="6">
    <source>
        <dbReference type="Proteomes" id="UP000606044"/>
    </source>
</evidence>
<keyword evidence="6" id="KW-1185">Reference proteome</keyword>
<dbReference type="InterPro" id="IPR032876">
    <property type="entry name" value="J_dom"/>
</dbReference>
<name>A0A917BNQ4_9HYPH</name>
<evidence type="ECO:0000256" key="1">
    <source>
        <dbReference type="SAM" id="MobiDB-lite"/>
    </source>
</evidence>
<dbReference type="Pfam" id="PF13547">
    <property type="entry name" value="GTA_TIM"/>
    <property type="match status" value="1"/>
</dbReference>
<accession>A0A917BNQ4</accession>
<sequence length="1305" mass="138780">MATLLLGAAGSFIGGALFGPIGAIAGRALGALGGAMIDQTLLGGSRSTTTTGSRLTDLDVMTSSEGASMPRLYGRARVGGQVIWATRLEEQVSVSSTTTGGKSASQGVKSTSIEYLYYGSFAVGLCEGPVSRIGRVWADGKLVDLTIVTMRAHLGTEWEQPDPWIEAKQGAGNAPAYRGIAYVVFERLPLASYGNRLPQITVEVERVVGQLEHQVRAVTLIPGATEFGYAPDQLLRVIGAGAYTPENRHASTHICDLYASLDMLQAQCPNLKRVSLVVSWFGSDLRAGACRIEPKVESRGRETVGAQWQVGALVRATAATVSLHGGSAAYGGTPSDVSVITCIRELNRRGIEVTLNPFVMMDIPADNALPDPWTGGVSAQPPYPWRGRITCDPAPGVIGSPDTATVAEEQVDRMFGAAQASHFLRFGDMLFYFGPDEWSLRRMVLHYAHLAMMAGGVETMLIGSELTALTRVRGAQGRFPAAERLATLAADVKAIVGTGTNVSYGANWDEYGAQTFLDGATAFPLDVLWGSASVDFVGIDYYAPLADWRDGTTHLDAAKVRTISDRAYLKANLRGGENYDWYYADEAARLAQIRTPITDGAYGEPWVFRQKDMWSWWSLLHHARPAGVRSASPTAWVPGSKPIRLMETGCGAVDKGPNRPSTFPDAKSSEGGYPPFSNQSRDDLIQRRMLEAVTAAFDPAFGAGDGDNPPAAVPGGRMVDPAGIYIWTWDARPFPQFPLSTDVWADGENWETGHWLTGRLGTAPLDGLVAAICTDHGLTGISTAALEGVVDGYVVDRPMSARAAIEPLANAFSFAAVEDGATLVFRPRGMAVAMSLNEDDLVVAEESGPLTLTRTQESELPLQVQISFGDGTADFRRLSVSSRRLTGASRHVAQAEVAVMATDAVMARAADIWLQDLWARRESASFTLAPSRLALLPGDVVDLTCDGRTRRLELTEVRDEGARVVSARSIDLSVFRAALRSASKGSVSVPAAVGPPFALTLDLPALDGIDPPVLLYLAAGASPWATLAAWRSLDGASFSLAATVTAPATVAQLLDDLAPGPLWRFDRTARLRVQLVSGALIGASEAQVLESVNAAALIADGRALEVIQFTEAELLETGVYRLSGLLRGQAGTESAGEETWPAGTHLVVLDRALVPLSTGLPDLGRTLIHRIGRADRGEGDAMVSEVTTTVSGTALLPYAPVHLSAVRTSSGVAFSWVRRTRVDGDSWAAVEVPLGEESEMYRAEILSGETVVRTVNVGEAGWLYPRAEELADFGAPQAALTLRVTQLSAVAGPGRAATATLILPA</sequence>
<dbReference type="InterPro" id="IPR056490">
    <property type="entry name" value="Rcc01698_C"/>
</dbReference>
<evidence type="ECO:0000313" key="5">
    <source>
        <dbReference type="EMBL" id="GGF53241.1"/>
    </source>
</evidence>
<gene>
    <name evidence="5" type="ORF">GCM10007301_10880</name>
</gene>
<dbReference type="InterPro" id="IPR025195">
    <property type="entry name" value="GTA_TIM_dom"/>
</dbReference>